<dbReference type="Proteomes" id="UP000789396">
    <property type="component" value="Unassembled WGS sequence"/>
</dbReference>
<protein>
    <submittedName>
        <fullName evidence="1">3680_t:CDS:1</fullName>
    </submittedName>
</protein>
<comment type="caution">
    <text evidence="1">The sequence shown here is derived from an EMBL/GenBank/DDBJ whole genome shotgun (WGS) entry which is preliminary data.</text>
</comment>
<dbReference type="EMBL" id="CAJVPZ010010101">
    <property type="protein sequence ID" value="CAG8616253.1"/>
    <property type="molecule type" value="Genomic_DNA"/>
</dbReference>
<evidence type="ECO:0000313" key="1">
    <source>
        <dbReference type="EMBL" id="CAG8616253.1"/>
    </source>
</evidence>
<dbReference type="InterPro" id="IPR012337">
    <property type="entry name" value="RNaseH-like_sf"/>
</dbReference>
<sequence length="531" mass="60983">MSHQAGELLRNLQQKYLISSGGIQSSVKTRWSTTWDCLVSILRLQPCLITDVANIIGSQEFFNDVECLSQIIYPAKEAITAVEFKSTTLADVYIKLVQLASAIHHIPLEANYIEFRKICIQIYNRRWDELDFEIFKLGYFFHPKYCGAGLQVDGFQKLLGGGEKSAEALLSQMKDYREYVKLYNDYWVDNTDTLISWWQNMAKIHSYYISNVDTELTHAAPNIELDELRQQVLNATLSMGLKNEIEEDIYAVDEIEEELFILEENQSDDIPIEGELLIIGNTMDLNSSNFKIQPLALDNCNSEYPTDRSRNLLISASNDDLIRIDIESITFLPQKTQLFSGTITDETVFADVTTSVECTNLELCIKLGEEGVSIILDRYLEDIESSVDDLISVLDNDETDDIDEKDLKVKEIIFIEINQVVGFKIESRNIYFEFDKGIIRESISSATQIPEVTNGLLENATLMIAKPKKLVSKDRLMKFKEEEVLSRINKQQTATSSFEATSKKFYYENTFNQKIMIVDEEDWKLAKWERK</sequence>
<gene>
    <name evidence="1" type="ORF">RFULGI_LOCUS7181</name>
</gene>
<name>A0A9N9CXS3_9GLOM</name>
<feature type="non-terminal residue" evidence="1">
    <location>
        <position position="1"/>
    </location>
</feature>
<keyword evidence="2" id="KW-1185">Reference proteome</keyword>
<organism evidence="1 2">
    <name type="scientific">Racocetra fulgida</name>
    <dbReference type="NCBI Taxonomy" id="60492"/>
    <lineage>
        <taxon>Eukaryota</taxon>
        <taxon>Fungi</taxon>
        <taxon>Fungi incertae sedis</taxon>
        <taxon>Mucoromycota</taxon>
        <taxon>Glomeromycotina</taxon>
        <taxon>Glomeromycetes</taxon>
        <taxon>Diversisporales</taxon>
        <taxon>Gigasporaceae</taxon>
        <taxon>Racocetra</taxon>
    </lineage>
</organism>
<accession>A0A9N9CXS3</accession>
<dbReference type="OrthoDB" id="2436050at2759"/>
<dbReference type="SUPFAM" id="SSF53098">
    <property type="entry name" value="Ribonuclease H-like"/>
    <property type="match status" value="1"/>
</dbReference>
<reference evidence="1" key="1">
    <citation type="submission" date="2021-06" db="EMBL/GenBank/DDBJ databases">
        <authorList>
            <person name="Kallberg Y."/>
            <person name="Tangrot J."/>
            <person name="Rosling A."/>
        </authorList>
    </citation>
    <scope>NUCLEOTIDE SEQUENCE</scope>
    <source>
        <strain evidence="1">IN212</strain>
    </source>
</reference>
<evidence type="ECO:0000313" key="2">
    <source>
        <dbReference type="Proteomes" id="UP000789396"/>
    </source>
</evidence>
<proteinExistence type="predicted"/>
<dbReference type="AlphaFoldDB" id="A0A9N9CXS3"/>